<dbReference type="Proteomes" id="UP000799118">
    <property type="component" value="Unassembled WGS sequence"/>
</dbReference>
<protein>
    <submittedName>
        <fullName evidence="1">Uncharacterized protein</fullName>
    </submittedName>
</protein>
<keyword evidence="2" id="KW-1185">Reference proteome</keyword>
<proteinExistence type="predicted"/>
<dbReference type="OrthoDB" id="3125129at2759"/>
<organism evidence="1 2">
    <name type="scientific">Gymnopus androsaceus JB14</name>
    <dbReference type="NCBI Taxonomy" id="1447944"/>
    <lineage>
        <taxon>Eukaryota</taxon>
        <taxon>Fungi</taxon>
        <taxon>Dikarya</taxon>
        <taxon>Basidiomycota</taxon>
        <taxon>Agaricomycotina</taxon>
        <taxon>Agaricomycetes</taxon>
        <taxon>Agaricomycetidae</taxon>
        <taxon>Agaricales</taxon>
        <taxon>Marasmiineae</taxon>
        <taxon>Omphalotaceae</taxon>
        <taxon>Gymnopus</taxon>
    </lineage>
</organism>
<gene>
    <name evidence="1" type="ORF">BT96DRAFT_940065</name>
</gene>
<name>A0A6A4HP19_9AGAR</name>
<evidence type="ECO:0000313" key="2">
    <source>
        <dbReference type="Proteomes" id="UP000799118"/>
    </source>
</evidence>
<reference evidence="1" key="1">
    <citation type="journal article" date="2019" name="Environ. Microbiol.">
        <title>Fungal ecological strategies reflected in gene transcription - a case study of two litter decomposers.</title>
        <authorList>
            <person name="Barbi F."/>
            <person name="Kohler A."/>
            <person name="Barry K."/>
            <person name="Baskaran P."/>
            <person name="Daum C."/>
            <person name="Fauchery L."/>
            <person name="Ihrmark K."/>
            <person name="Kuo A."/>
            <person name="LaButti K."/>
            <person name="Lipzen A."/>
            <person name="Morin E."/>
            <person name="Grigoriev I.V."/>
            <person name="Henrissat B."/>
            <person name="Lindahl B."/>
            <person name="Martin F."/>
        </authorList>
    </citation>
    <scope>NUCLEOTIDE SEQUENCE</scope>
    <source>
        <strain evidence="1">JB14</strain>
    </source>
</reference>
<accession>A0A6A4HP19</accession>
<dbReference type="EMBL" id="ML769481">
    <property type="protein sequence ID" value="KAE9398545.1"/>
    <property type="molecule type" value="Genomic_DNA"/>
</dbReference>
<sequence length="196" mass="22498">MSLGRRKRNVTKVYISYIMAPVMEPTGKPVRRSRAARGFKYYSSSFKTDAQIERDLYQTLYMQSEEAPQNSSFKPRCSCHRFASSEQGYGLCMTLHNTFLSVLRRKLDSPAEAEMILAKILVPRLQGEVFAKKLQDGCEQRMRDDLDTGKANGFVEYIQQLEKEIFPVLDLTPQTGGLLDVDIDCYMRHLCLSKTF</sequence>
<evidence type="ECO:0000313" key="1">
    <source>
        <dbReference type="EMBL" id="KAE9398545.1"/>
    </source>
</evidence>
<dbReference type="AlphaFoldDB" id="A0A6A4HP19"/>